<accession>A0A158A168</accession>
<gene>
    <name evidence="1" type="ORF">AWB75_01596</name>
</gene>
<protein>
    <submittedName>
        <fullName evidence="1">Uncharacterized protein</fullName>
    </submittedName>
</protein>
<evidence type="ECO:0000313" key="1">
    <source>
        <dbReference type="EMBL" id="SAK51554.1"/>
    </source>
</evidence>
<proteinExistence type="predicted"/>
<dbReference type="EMBL" id="FCOF02000005">
    <property type="protein sequence ID" value="SAK51554.1"/>
    <property type="molecule type" value="Genomic_DNA"/>
</dbReference>
<evidence type="ECO:0000313" key="2">
    <source>
        <dbReference type="Proteomes" id="UP000054870"/>
    </source>
</evidence>
<organism evidence="1 2">
    <name type="scientific">Caballeronia catudaia</name>
    <dbReference type="NCBI Taxonomy" id="1777136"/>
    <lineage>
        <taxon>Bacteria</taxon>
        <taxon>Pseudomonadati</taxon>
        <taxon>Pseudomonadota</taxon>
        <taxon>Betaproteobacteria</taxon>
        <taxon>Burkholderiales</taxon>
        <taxon>Burkholderiaceae</taxon>
        <taxon>Caballeronia</taxon>
    </lineage>
</organism>
<comment type="caution">
    <text evidence="1">The sequence shown here is derived from an EMBL/GenBank/DDBJ whole genome shotgun (WGS) entry which is preliminary data.</text>
</comment>
<keyword evidence="2" id="KW-1185">Reference proteome</keyword>
<name>A0A158A168_9BURK</name>
<dbReference type="AlphaFoldDB" id="A0A158A168"/>
<dbReference type="Proteomes" id="UP000054870">
    <property type="component" value="Unassembled WGS sequence"/>
</dbReference>
<reference evidence="1" key="1">
    <citation type="submission" date="2016-01" db="EMBL/GenBank/DDBJ databases">
        <authorList>
            <person name="Peeters C."/>
        </authorList>
    </citation>
    <scope>NUCLEOTIDE SEQUENCE [LARGE SCALE GENOMIC DNA]</scope>
    <source>
        <strain evidence="1">LMG 29318</strain>
    </source>
</reference>
<sequence>MPANVVPLEQSVCRTRTNVLCAMPGTVMVLRPPDRSGF</sequence>